<name>A0A0K2U188_LEPSM</name>
<reference evidence="1" key="1">
    <citation type="submission" date="2014-05" db="EMBL/GenBank/DDBJ databases">
        <authorList>
            <person name="Chronopoulou M."/>
        </authorList>
    </citation>
    <scope>NUCLEOTIDE SEQUENCE</scope>
    <source>
        <tissue evidence="1">Whole organism</tissue>
    </source>
</reference>
<dbReference type="EMBL" id="HACA01014683">
    <property type="protein sequence ID" value="CDW32044.1"/>
    <property type="molecule type" value="Transcribed_RNA"/>
</dbReference>
<evidence type="ECO:0000313" key="1">
    <source>
        <dbReference type="EMBL" id="CDW32044.1"/>
    </source>
</evidence>
<organism evidence="1">
    <name type="scientific">Lepeophtheirus salmonis</name>
    <name type="common">Salmon louse</name>
    <name type="synonym">Caligus salmonis</name>
    <dbReference type="NCBI Taxonomy" id="72036"/>
    <lineage>
        <taxon>Eukaryota</taxon>
        <taxon>Metazoa</taxon>
        <taxon>Ecdysozoa</taxon>
        <taxon>Arthropoda</taxon>
        <taxon>Crustacea</taxon>
        <taxon>Multicrustacea</taxon>
        <taxon>Hexanauplia</taxon>
        <taxon>Copepoda</taxon>
        <taxon>Siphonostomatoida</taxon>
        <taxon>Caligidae</taxon>
        <taxon>Lepeophtheirus</taxon>
    </lineage>
</organism>
<sequence length="41" mass="4975">NSHEVLKENREPQLITKYKGYFCVREITTYCPIRTCFQHNN</sequence>
<proteinExistence type="predicted"/>
<accession>A0A0K2U188</accession>
<protein>
    <submittedName>
        <fullName evidence="1">Uncharacterized protein</fullName>
    </submittedName>
</protein>
<dbReference type="AlphaFoldDB" id="A0A0K2U188"/>
<feature type="non-terminal residue" evidence="1">
    <location>
        <position position="1"/>
    </location>
</feature>